<dbReference type="InterPro" id="IPR021247">
    <property type="entry name" value="DUF2785"/>
</dbReference>
<sequence length="276" mass="32148">MALIRDLQRLEEEHYQLREGEELQGFVTQLLHYIGDPDPHLRDELIYPTFQAWIAEQKRFTGRELTTLLEALTDDQHLFYQIGNEKDESVFTRTFSVLPIALILQRHRKQPFLEQKEFDRLKHALLRYYREEKDLRGYVTDGGWAHGASHGADALDELIQCPESDAAVQLEVLDAVKGMLQNDRAIFCDEDDERMATIVDTMIDQNLLSQNELADWIEGLADCSEWPRSRSQRIACVNSKNFLRSLYFRRGVEDDRKGLAAAMLSSEERLNRYAIR</sequence>
<reference evidence="1 2" key="1">
    <citation type="submission" date="2021-01" db="EMBL/GenBank/DDBJ databases">
        <title>Identification of strong promoters based on the transcriptome of Brevibacillus choshinensis.</title>
        <authorList>
            <person name="Yao D."/>
            <person name="Zhang K."/>
            <person name="Wu J."/>
        </authorList>
    </citation>
    <scope>NUCLEOTIDE SEQUENCE [LARGE SCALE GENOMIC DNA]</scope>
    <source>
        <strain evidence="1 2">HPD31-SP3</strain>
    </source>
</reference>
<protein>
    <submittedName>
        <fullName evidence="1">DUF2785 domain-containing protein</fullName>
    </submittedName>
</protein>
<keyword evidence="2" id="KW-1185">Reference proteome</keyword>
<proteinExistence type="predicted"/>
<accession>A0ABX7FY48</accession>
<dbReference type="Pfam" id="PF10978">
    <property type="entry name" value="DUF2785"/>
    <property type="match status" value="1"/>
</dbReference>
<gene>
    <name evidence="1" type="ORF">JNE38_23440</name>
</gene>
<evidence type="ECO:0000313" key="2">
    <source>
        <dbReference type="Proteomes" id="UP000596248"/>
    </source>
</evidence>
<dbReference type="Proteomes" id="UP000596248">
    <property type="component" value="Chromosome"/>
</dbReference>
<dbReference type="EMBL" id="CP069127">
    <property type="protein sequence ID" value="QRG70745.1"/>
    <property type="molecule type" value="Genomic_DNA"/>
</dbReference>
<organism evidence="1 2">
    <name type="scientific">Brevibacillus choshinensis</name>
    <dbReference type="NCBI Taxonomy" id="54911"/>
    <lineage>
        <taxon>Bacteria</taxon>
        <taxon>Bacillati</taxon>
        <taxon>Bacillota</taxon>
        <taxon>Bacilli</taxon>
        <taxon>Bacillales</taxon>
        <taxon>Paenibacillaceae</taxon>
        <taxon>Brevibacillus</taxon>
    </lineage>
</organism>
<name>A0ABX7FY48_BRECH</name>
<evidence type="ECO:0000313" key="1">
    <source>
        <dbReference type="EMBL" id="QRG70745.1"/>
    </source>
</evidence>